<keyword evidence="4" id="KW-1185">Reference proteome</keyword>
<evidence type="ECO:0000259" key="2">
    <source>
        <dbReference type="Pfam" id="PF00147"/>
    </source>
</evidence>
<dbReference type="InterPro" id="IPR002181">
    <property type="entry name" value="Fibrinogen_a/b/g_C_dom"/>
</dbReference>
<dbReference type="EMBL" id="UYJE01007047">
    <property type="protein sequence ID" value="VDI51381.1"/>
    <property type="molecule type" value="Genomic_DNA"/>
</dbReference>
<accession>A0A8B6FJW7</accession>
<evidence type="ECO:0000313" key="3">
    <source>
        <dbReference type="EMBL" id="VDI51381.1"/>
    </source>
</evidence>
<proteinExistence type="predicted"/>
<dbReference type="Pfam" id="PF00147">
    <property type="entry name" value="Fibrinogen_C"/>
    <property type="match status" value="1"/>
</dbReference>
<dbReference type="Proteomes" id="UP000596742">
    <property type="component" value="Unassembled WGS sequence"/>
</dbReference>
<sequence length="83" mass="9527">DSIRNPPSVPHYQMNGMEFTTSDRDNDKHLFLNVGEQKRSGWWFNWATDANLNGISTQEGIRLLVEYTGTLDNPQSIPLKAYQ</sequence>
<dbReference type="OrthoDB" id="7952570at2759"/>
<feature type="region of interest" description="Disordered" evidence="1">
    <location>
        <begin position="1"/>
        <end position="20"/>
    </location>
</feature>
<comment type="caution">
    <text evidence="3">The sequence shown here is derived from an EMBL/GenBank/DDBJ whole genome shotgun (WGS) entry which is preliminary data.</text>
</comment>
<dbReference type="SUPFAM" id="SSF56496">
    <property type="entry name" value="Fibrinogen C-terminal domain-like"/>
    <property type="match status" value="1"/>
</dbReference>
<reference evidence="3" key="1">
    <citation type="submission" date="2018-11" db="EMBL/GenBank/DDBJ databases">
        <authorList>
            <person name="Alioto T."/>
            <person name="Alioto T."/>
        </authorList>
    </citation>
    <scope>NUCLEOTIDE SEQUENCE</scope>
</reference>
<evidence type="ECO:0000313" key="4">
    <source>
        <dbReference type="Proteomes" id="UP000596742"/>
    </source>
</evidence>
<dbReference type="Gene3D" id="4.10.530.10">
    <property type="entry name" value="Gamma-fibrinogen Carboxyl Terminal Fragment, domain 2"/>
    <property type="match status" value="1"/>
</dbReference>
<feature type="non-terminal residue" evidence="3">
    <location>
        <position position="1"/>
    </location>
</feature>
<dbReference type="InterPro" id="IPR036056">
    <property type="entry name" value="Fibrinogen-like_C"/>
</dbReference>
<gene>
    <name evidence="3" type="ORF">MGAL_10B020609</name>
</gene>
<dbReference type="AlphaFoldDB" id="A0A8B6FJW7"/>
<evidence type="ECO:0000256" key="1">
    <source>
        <dbReference type="SAM" id="MobiDB-lite"/>
    </source>
</evidence>
<organism evidence="3 4">
    <name type="scientific">Mytilus galloprovincialis</name>
    <name type="common">Mediterranean mussel</name>
    <dbReference type="NCBI Taxonomy" id="29158"/>
    <lineage>
        <taxon>Eukaryota</taxon>
        <taxon>Metazoa</taxon>
        <taxon>Spiralia</taxon>
        <taxon>Lophotrochozoa</taxon>
        <taxon>Mollusca</taxon>
        <taxon>Bivalvia</taxon>
        <taxon>Autobranchia</taxon>
        <taxon>Pteriomorphia</taxon>
        <taxon>Mytilida</taxon>
        <taxon>Mytiloidea</taxon>
        <taxon>Mytilidae</taxon>
        <taxon>Mytilinae</taxon>
        <taxon>Mytilus</taxon>
    </lineage>
</organism>
<name>A0A8B6FJW7_MYTGA</name>
<protein>
    <recommendedName>
        <fullName evidence="2">Fibrinogen C-terminal domain-containing protein</fullName>
    </recommendedName>
</protein>
<feature type="domain" description="Fibrinogen C-terminal" evidence="2">
    <location>
        <begin position="11"/>
        <end position="58"/>
    </location>
</feature>